<evidence type="ECO:0000259" key="1">
    <source>
        <dbReference type="PROSITE" id="PS50878"/>
    </source>
</evidence>
<reference evidence="2 3" key="1">
    <citation type="submission" date="2018-11" db="EMBL/GenBank/DDBJ databases">
        <authorList>
            <consortium name="Veterinary Laboratory Investigation and Response Network"/>
        </authorList>
    </citation>
    <scope>NUCLEOTIDE SEQUENCE [LARGE SCALE GENOMIC DNA]</scope>
    <source>
        <strain evidence="2 3">SPSE-18-VL-LA-PA-Ryan-0021</strain>
    </source>
</reference>
<proteinExistence type="predicted"/>
<comment type="caution">
    <text evidence="2">The sequence shown here is derived from an EMBL/GenBank/DDBJ whole genome shotgun (WGS) entry which is preliminary data.</text>
</comment>
<dbReference type="SUPFAM" id="SSF56672">
    <property type="entry name" value="DNA/RNA polymerases"/>
    <property type="match status" value="1"/>
</dbReference>
<dbReference type="Proteomes" id="UP000600220">
    <property type="component" value="Unassembled WGS sequence"/>
</dbReference>
<dbReference type="InterPro" id="IPR043502">
    <property type="entry name" value="DNA/RNA_pol_sf"/>
</dbReference>
<gene>
    <name evidence="2" type="ORF">EGV54_13990</name>
</gene>
<feature type="domain" description="Reverse transcriptase" evidence="1">
    <location>
        <begin position="1"/>
        <end position="190"/>
    </location>
</feature>
<dbReference type="InterPro" id="IPR000477">
    <property type="entry name" value="RT_dom"/>
</dbReference>
<feature type="non-terminal residue" evidence="2">
    <location>
        <position position="1"/>
    </location>
</feature>
<dbReference type="AlphaFoldDB" id="A0A8H9C008"/>
<dbReference type="EMBL" id="AAXKXX010000049">
    <property type="protein sequence ID" value="EGQ4386143.1"/>
    <property type="molecule type" value="Genomic_DNA"/>
</dbReference>
<accession>A0A8H9C008</accession>
<evidence type="ECO:0000313" key="3">
    <source>
        <dbReference type="Proteomes" id="UP000600220"/>
    </source>
</evidence>
<protein>
    <submittedName>
        <fullName evidence="2">RNA-dependent DNA polymerase</fullName>
    </submittedName>
</protein>
<organism evidence="2 3">
    <name type="scientific">Staphylococcus pseudintermedius</name>
    <dbReference type="NCBI Taxonomy" id="283734"/>
    <lineage>
        <taxon>Bacteria</taxon>
        <taxon>Bacillati</taxon>
        <taxon>Bacillota</taxon>
        <taxon>Bacilli</taxon>
        <taxon>Bacillales</taxon>
        <taxon>Staphylococcaceae</taxon>
        <taxon>Staphylococcus</taxon>
        <taxon>Staphylococcus intermedius group</taxon>
    </lineage>
</organism>
<sequence length="296" mass="35393">DKINHSLLKENIKRVLNVNMLTNDWFNIYKSITKFGYYEKNFLEKNIDSEKNLRSQNKRSYFNNLKEFRTFQKNNKTKFNKNDFGIPQGTAISAVFANIYALNFDLQMNQLAFSHSGMYRRYSDDFILIIPISSNINNYTEIEVIIKNIAEECKINIKDEKTNTFLYSQHNLINLNNKSKQNMDYLGFNFDGKNVKMRNKSIYRFYRNAKKLINYANFKKNNNQLEKLPYRKRIYRLYTDLGESRSGRNSFIDYAKKAQTKFDYYSPHTNNMMMQQIKNRKKKIEKLSGIQLHTKT</sequence>
<dbReference type="PROSITE" id="PS50878">
    <property type="entry name" value="RT_POL"/>
    <property type="match status" value="1"/>
</dbReference>
<evidence type="ECO:0000313" key="2">
    <source>
        <dbReference type="EMBL" id="EGQ4386143.1"/>
    </source>
</evidence>
<name>A0A8H9C008_STAPS</name>
<keyword evidence="3" id="KW-1185">Reference proteome</keyword>